<dbReference type="Pfam" id="PF22799">
    <property type="entry name" value="PIR1-like_C"/>
    <property type="match status" value="1"/>
</dbReference>
<sequence length="329" mass="33237">MQTTFALAALAAVAFARPQGVTEDIAPSSAPPAGFETTYPGTFQITAVNITSVSKRDLTKRLACSDDASLTITLNNGVLKDAKARTGYIAANYQFQFDGPAQTGAIYTAGWSAGANGSLALGGSAVFYQCLSGDFYNLYDRAWAPQCSPILIEILPCGSGTTTGAASQVADGQPQVTTAIAISELPDGQPQVPTGLPVTQIGDGQIQAPTATATPQAPVTQISDGQIQAPTSVKAPVTQIPDGQIQAPTSVATTAAVVTQIPDGQIQAPTKASTTAAVTQIPDGQIQAPTNATASATSTPVPFVGAASGLTVQAQFAAVVVGLAAVFLL</sequence>
<evidence type="ECO:0000256" key="1">
    <source>
        <dbReference type="ARBA" id="ARBA00004191"/>
    </source>
</evidence>
<evidence type="ECO:0000259" key="8">
    <source>
        <dbReference type="Pfam" id="PF22799"/>
    </source>
</evidence>
<comment type="caution">
    <text evidence="9">The sequence shown here is derived from an EMBL/GenBank/DDBJ whole genome shotgun (WGS) entry which is preliminary data.</text>
</comment>
<keyword evidence="5" id="KW-0677">Repeat</keyword>
<keyword evidence="10" id="KW-1185">Reference proteome</keyword>
<evidence type="ECO:0000256" key="4">
    <source>
        <dbReference type="ARBA" id="ARBA00022729"/>
    </source>
</evidence>
<gene>
    <name evidence="9" type="ORF">PVAG01_06831</name>
</gene>
<name>A0ABR4PHB7_9HELO</name>
<keyword evidence="3" id="KW-0964">Secreted</keyword>
<feature type="domain" description="Cell wall mannoprotein PIR1-like C-terminal" evidence="8">
    <location>
        <begin position="77"/>
        <end position="150"/>
    </location>
</feature>
<protein>
    <submittedName>
        <fullName evidence="9">Covalently-linked cell wall protein</fullName>
    </submittedName>
</protein>
<dbReference type="PANTHER" id="PTHR47254">
    <property type="entry name" value="CELL WALL MANNOPROTEIN CIS3-RELATED"/>
    <property type="match status" value="1"/>
</dbReference>
<evidence type="ECO:0000256" key="3">
    <source>
        <dbReference type="ARBA" id="ARBA00022525"/>
    </source>
</evidence>
<dbReference type="InterPro" id="IPR054508">
    <property type="entry name" value="PIR1-like_C"/>
</dbReference>
<comment type="similarity">
    <text evidence="6">Belongs to the PIR protein family.</text>
</comment>
<dbReference type="EMBL" id="JBFCZG010000005">
    <property type="protein sequence ID" value="KAL3422675.1"/>
    <property type="molecule type" value="Genomic_DNA"/>
</dbReference>
<feature type="signal peptide" evidence="7">
    <location>
        <begin position="1"/>
        <end position="16"/>
    </location>
</feature>
<dbReference type="PANTHER" id="PTHR47254:SF1">
    <property type="entry name" value="CELL WALL MANNOPROTEIN CIS3-RELATED"/>
    <property type="match status" value="1"/>
</dbReference>
<dbReference type="Proteomes" id="UP001629113">
    <property type="component" value="Unassembled WGS sequence"/>
</dbReference>
<dbReference type="InterPro" id="IPR051153">
    <property type="entry name" value="Yeast_CWMannoprotein_PIR"/>
</dbReference>
<evidence type="ECO:0000313" key="10">
    <source>
        <dbReference type="Proteomes" id="UP001629113"/>
    </source>
</evidence>
<keyword evidence="4 7" id="KW-0732">Signal</keyword>
<reference evidence="9 10" key="1">
    <citation type="submission" date="2024-06" db="EMBL/GenBank/DDBJ databases">
        <title>Complete genome of Phlyctema vagabunda strain 19-DSS-EL-015.</title>
        <authorList>
            <person name="Fiorenzani C."/>
        </authorList>
    </citation>
    <scope>NUCLEOTIDE SEQUENCE [LARGE SCALE GENOMIC DNA]</scope>
    <source>
        <strain evidence="9 10">19-DSS-EL-015</strain>
    </source>
</reference>
<evidence type="ECO:0000256" key="7">
    <source>
        <dbReference type="SAM" id="SignalP"/>
    </source>
</evidence>
<feature type="chain" id="PRO_5046421545" evidence="7">
    <location>
        <begin position="17"/>
        <end position="329"/>
    </location>
</feature>
<organism evidence="9 10">
    <name type="scientific">Phlyctema vagabunda</name>
    <dbReference type="NCBI Taxonomy" id="108571"/>
    <lineage>
        <taxon>Eukaryota</taxon>
        <taxon>Fungi</taxon>
        <taxon>Dikarya</taxon>
        <taxon>Ascomycota</taxon>
        <taxon>Pezizomycotina</taxon>
        <taxon>Leotiomycetes</taxon>
        <taxon>Helotiales</taxon>
        <taxon>Dermateaceae</taxon>
        <taxon>Phlyctema</taxon>
    </lineage>
</organism>
<evidence type="ECO:0000313" key="9">
    <source>
        <dbReference type="EMBL" id="KAL3422675.1"/>
    </source>
</evidence>
<keyword evidence="2" id="KW-0134">Cell wall</keyword>
<evidence type="ECO:0000256" key="6">
    <source>
        <dbReference type="ARBA" id="ARBA00038219"/>
    </source>
</evidence>
<dbReference type="Pfam" id="PF00399">
    <property type="entry name" value="PIR"/>
    <property type="match status" value="5"/>
</dbReference>
<dbReference type="PROSITE" id="PS50256">
    <property type="entry name" value="PIR_REPEAT_2"/>
    <property type="match status" value="6"/>
</dbReference>
<dbReference type="InterPro" id="IPR000420">
    <property type="entry name" value="Yeast_PIR_rpt"/>
</dbReference>
<accession>A0ABR4PHB7</accession>
<evidence type="ECO:0000256" key="5">
    <source>
        <dbReference type="ARBA" id="ARBA00022737"/>
    </source>
</evidence>
<evidence type="ECO:0000256" key="2">
    <source>
        <dbReference type="ARBA" id="ARBA00022512"/>
    </source>
</evidence>
<comment type="subcellular location">
    <subcellularLocation>
        <location evidence="1">Secreted</location>
        <location evidence="1">Cell wall</location>
    </subcellularLocation>
</comment>
<proteinExistence type="inferred from homology"/>